<organism evidence="9 10">
    <name type="scientific">Ruficoccus amylovorans</name>
    <dbReference type="NCBI Taxonomy" id="1804625"/>
    <lineage>
        <taxon>Bacteria</taxon>
        <taxon>Pseudomonadati</taxon>
        <taxon>Verrucomicrobiota</taxon>
        <taxon>Opitutia</taxon>
        <taxon>Puniceicoccales</taxon>
        <taxon>Cerasicoccaceae</taxon>
        <taxon>Ruficoccus</taxon>
    </lineage>
</organism>
<keyword evidence="2 6" id="KW-0812">Transmembrane</keyword>
<keyword evidence="5 6" id="KW-0472">Membrane</keyword>
<proteinExistence type="predicted"/>
<evidence type="ECO:0000256" key="5">
    <source>
        <dbReference type="ARBA" id="ARBA00023136"/>
    </source>
</evidence>
<comment type="caution">
    <text evidence="9">The sequence shown here is derived from an EMBL/GenBank/DDBJ whole genome shotgun (WGS) entry which is preliminary data.</text>
</comment>
<evidence type="ECO:0000256" key="1">
    <source>
        <dbReference type="ARBA" id="ARBA00022475"/>
    </source>
</evidence>
<dbReference type="SMART" id="SM00065">
    <property type="entry name" value="GAF"/>
    <property type="match status" value="1"/>
</dbReference>
<dbReference type="SUPFAM" id="SSF81606">
    <property type="entry name" value="PP2C-like"/>
    <property type="match status" value="1"/>
</dbReference>
<dbReference type="InterPro" id="IPR036457">
    <property type="entry name" value="PPM-type-like_dom_sf"/>
</dbReference>
<accession>A0A842HDF4</accession>
<dbReference type="EMBL" id="JACHVB010000025">
    <property type="protein sequence ID" value="MBC2594565.1"/>
    <property type="molecule type" value="Genomic_DNA"/>
</dbReference>
<dbReference type="Gene3D" id="3.60.40.10">
    <property type="entry name" value="PPM-type phosphatase domain"/>
    <property type="match status" value="1"/>
</dbReference>
<evidence type="ECO:0000259" key="7">
    <source>
        <dbReference type="SMART" id="SM00065"/>
    </source>
</evidence>
<dbReference type="InterPro" id="IPR001932">
    <property type="entry name" value="PPM-type_phosphatase-like_dom"/>
</dbReference>
<dbReference type="Pfam" id="PF06305">
    <property type="entry name" value="LapA_dom"/>
    <property type="match status" value="1"/>
</dbReference>
<dbReference type="Proteomes" id="UP000546464">
    <property type="component" value="Unassembled WGS sequence"/>
</dbReference>
<dbReference type="GO" id="GO:0005886">
    <property type="term" value="C:plasma membrane"/>
    <property type="evidence" value="ECO:0007669"/>
    <property type="project" value="InterPro"/>
</dbReference>
<dbReference type="GO" id="GO:0016791">
    <property type="term" value="F:phosphatase activity"/>
    <property type="evidence" value="ECO:0007669"/>
    <property type="project" value="TreeGrafter"/>
</dbReference>
<dbReference type="PANTHER" id="PTHR43156">
    <property type="entry name" value="STAGE II SPORULATION PROTEIN E-RELATED"/>
    <property type="match status" value="1"/>
</dbReference>
<dbReference type="InterPro" id="IPR029016">
    <property type="entry name" value="GAF-like_dom_sf"/>
</dbReference>
<evidence type="ECO:0000256" key="3">
    <source>
        <dbReference type="ARBA" id="ARBA00022801"/>
    </source>
</evidence>
<evidence type="ECO:0000256" key="2">
    <source>
        <dbReference type="ARBA" id="ARBA00022692"/>
    </source>
</evidence>
<dbReference type="AlphaFoldDB" id="A0A842HDF4"/>
<keyword evidence="3" id="KW-0378">Hydrolase</keyword>
<evidence type="ECO:0000313" key="10">
    <source>
        <dbReference type="Proteomes" id="UP000546464"/>
    </source>
</evidence>
<keyword evidence="10" id="KW-1185">Reference proteome</keyword>
<name>A0A842HDF4_9BACT</name>
<dbReference type="InterPro" id="IPR003018">
    <property type="entry name" value="GAF"/>
</dbReference>
<dbReference type="Gene3D" id="3.30.450.40">
    <property type="match status" value="1"/>
</dbReference>
<dbReference type="RefSeq" id="WP_185675546.1">
    <property type="nucleotide sequence ID" value="NZ_JACHVB010000025.1"/>
</dbReference>
<feature type="domain" description="PPM-type phosphatase" evidence="8">
    <location>
        <begin position="257"/>
        <end position="482"/>
    </location>
</feature>
<dbReference type="InterPro" id="IPR052016">
    <property type="entry name" value="Bact_Sigma-Reg"/>
</dbReference>
<keyword evidence="4 6" id="KW-1133">Transmembrane helix</keyword>
<keyword evidence="1" id="KW-1003">Cell membrane</keyword>
<dbReference type="SMART" id="SM00331">
    <property type="entry name" value="PP2C_SIG"/>
    <property type="match status" value="1"/>
</dbReference>
<dbReference type="PANTHER" id="PTHR43156:SF2">
    <property type="entry name" value="STAGE II SPORULATION PROTEIN E"/>
    <property type="match status" value="1"/>
</dbReference>
<evidence type="ECO:0000313" key="9">
    <source>
        <dbReference type="EMBL" id="MBC2594565.1"/>
    </source>
</evidence>
<dbReference type="Pfam" id="PF07228">
    <property type="entry name" value="SpoIIE"/>
    <property type="match status" value="1"/>
</dbReference>
<evidence type="ECO:0000259" key="8">
    <source>
        <dbReference type="SMART" id="SM00331"/>
    </source>
</evidence>
<evidence type="ECO:0000256" key="4">
    <source>
        <dbReference type="ARBA" id="ARBA00022989"/>
    </source>
</evidence>
<feature type="domain" description="GAF" evidence="7">
    <location>
        <begin position="63"/>
        <end position="230"/>
    </location>
</feature>
<gene>
    <name evidence="9" type="ORF">H5P28_09870</name>
</gene>
<protein>
    <submittedName>
        <fullName evidence="9">DUF1049 domain-containing protein</fullName>
    </submittedName>
</protein>
<dbReference type="Pfam" id="PF13185">
    <property type="entry name" value="GAF_2"/>
    <property type="match status" value="1"/>
</dbReference>
<sequence length="483" mass="53234">MIWLLLSFGVGLFVGAFVGWLFYIRQRRRNVQLDEEKQLVHQEKQIVVEFMHNLVEAIGAGVGREELFQHIVHASILSTGALSACIFERTGKDKLRGIAVEGLFPPQHPLPQKSRDRLATRSKFIEQILKSEVFEMGEGLIGSVARTGKAVLIEDAGSDPRVIQHEDPALKVRSLVVAPIAFRSKILGVLAVANPADGLAFNEADFSLVQSLAEQAAMAIHNSDLMEMQIEKSKLDLDISVASSIQGMILPQTFPDNPALEIDAYYRPAQKIGGDLYNVIKLDESRVGLAIADVSGKGVPASLLMTICQTNLRHFAQAFRSPSEVLKAMNREMSEEIRRDMFITIIYAIIDTARDTLTLARAGHELPLICTHSGSEAKPELNFVGSEGMALGMVPPDIFDYVIEDRTVPFKRGDIAVFYTDGVTESIDDEGTEFASNRLAECVRVLRDRPAKQINSGIVSTVERYTGQASFADDLTLITVKHT</sequence>
<evidence type="ECO:0000256" key="6">
    <source>
        <dbReference type="SAM" id="Phobius"/>
    </source>
</evidence>
<dbReference type="InterPro" id="IPR010445">
    <property type="entry name" value="LapA_dom"/>
</dbReference>
<feature type="transmembrane region" description="Helical" evidence="6">
    <location>
        <begin position="6"/>
        <end position="24"/>
    </location>
</feature>
<reference evidence="9 10" key="1">
    <citation type="submission" date="2020-07" db="EMBL/GenBank/DDBJ databases">
        <authorList>
            <person name="Feng X."/>
        </authorList>
    </citation>
    <scope>NUCLEOTIDE SEQUENCE [LARGE SCALE GENOMIC DNA]</scope>
    <source>
        <strain evidence="9 10">JCM31066</strain>
    </source>
</reference>
<dbReference type="SUPFAM" id="SSF55781">
    <property type="entry name" value="GAF domain-like"/>
    <property type="match status" value="1"/>
</dbReference>